<evidence type="ECO:0000256" key="9">
    <source>
        <dbReference type="ARBA" id="ARBA00023004"/>
    </source>
</evidence>
<feature type="region of interest" description="Disordered" evidence="13">
    <location>
        <begin position="693"/>
        <end position="713"/>
    </location>
</feature>
<dbReference type="PANTHER" id="PTHR43788">
    <property type="entry name" value="DNA2/NAM7 HELICASE FAMILY MEMBER"/>
    <property type="match status" value="1"/>
</dbReference>
<sequence length="1873" mass="189843">MAPPRKGRASPAAGGTDRLRKITELFPVLSTVAKRPSTGASLSPTRPPCNASAHAGDRSPARAGDAPLGPPDEGDPTSPAVDYSFGRLARNTSSRPLPAARLEKLARATAKPLRDAGADVGNALAPVRAGLGAQVVECLAPDGKPKGGSTLRALIDAQLRARDAAARDSAERAECCLAPPDLPRVGEAQRGRRDAARPALRGAPREASCTLASVLEMISMDAAQPSTCADPATDGNAPGETTGGAEWTGSGDEGTRASAAAQTVLRPGACGATAFLPHALAPAPHRMLSAPLDCAADNDTAVDTAIALPANFAPGAHAGAVAGADTAARARAPLRELDASSRVPSLPRTHDGTARICAPPPSPAALSGAQPAGDELPPHGLPHAMPAQRRAEALGAARIAPQPPPPPQPQPPWSRAPPPLPRAPEAVHRAEAWRGPGRTPAESTHDGAAEGPCAPQDAARAAAAELAALAALWGAARDSTSALEAAASSAAACGSLGRFAPGGLTGVVLDVLDELARTAGADGFAAPPAAQLRLRVLANLPDTPDPSRGAPTPDAPAACAPSASPARSARACVHVCLRGSWLGTAVRAGDSVSIVLTAQPGDGGGEVGSMGWFERRGTGPIIIDDAQNWLVLRPCELVSGTELSDSYACARRVVLGRTHACADGSAVPLIGTLRHALFERLALSSSAAQRDAAAPCASSTESTPRRAAPPHAPNAAERAALDALIAEIVRAHRAELLAAGLAEAGATAALISAAPALLAWLRAHLPSSAREPRALLPLAALGSGLDGCKVALVRPICAELELVSMVLGLKGKVDLVLDAALELPPLPTARAGACVRAAAPPGAGAAERGVLRVPLPFELKTGAHCSDAVQMRHGAQVATYTLMLSEQLGVPVPAGALCYPLAPAPPPPGRSGGGGAAAAAAAAATAAAAHGAPGATLAVRAPRLHALHLLHARNSLAAHLRAAPQRPPLPPMLRVEAACARCAMRAPCMLAHALLEGGDAHSSGASRTFDAETRAVRASPALREYVREAGALVDVEQAHEVRAPPASVWLERGVRVELGGAAPAPPLDGETRGDATTPRARDAGEMGAVDGAGEGAGEAPARAPLVLGALEVAGGGPGLGARADEPTDGERARARERHVLRLRRATDCPPALALRPLDAPTIDGRSLCAGESVRLSLEPRRGAARLPAEPHARARYGVACGTIVHISPTELAIALEQPFEPIPHAAPCDALAGASRDAAGDWGAAYWVRVDALVGTRLYATQRSNLAWLASSDEPIAARLRELIVTLAPPRFAPDPMQSQPQPPQPWPRDGAATVADGPAEGCERARAPLAGLSARVAHGATPGGAADAPCDGGGGGSCVDGGVAAALRALAADDSLTAEQRAAARACARARDYAIVLGVPGAGKSCLIAALVRALASAGLRVLVAANAHAALDHILRKLRDDGNGGARGGGEGAPPPFVRVGPASRAHADTRACALDALLAAAPLGGGAALVARARVFGATVQSCAHGALRAVAPFDVAIIDEAGQVAQPALLGVLRLARRFVLVGDHFQLPPVLRERGVRGDGGARAGATLDTGGADDTRAPGSLAESMMARLARAHPAAVSALRLQWRMCSEVMSVPNALFYAHLLRAGSDAVGARRLALDARALGALGGADRAWAWARAALDPAQPVVVCDSDALARVHGGPRTAGGTTHEAEARVALALAACALRAGLAPSAIAVISPYRAQLRRVRELLDSACSDGSDGAHSALPTVSEGALAAQLRAVDALTIDQSQGQDRACVIVSLAKHNAHGNVGALLADWRRLNVALTRAQCKLIVLGSRSTLTRAAVPAALFELARARGWLLEPPPDAATLGASRGVSAVESVLPLQDRTR</sequence>
<dbReference type="Gene3D" id="3.40.50.300">
    <property type="entry name" value="P-loop containing nucleotide triphosphate hydrolases"/>
    <property type="match status" value="3"/>
</dbReference>
<keyword evidence="7" id="KW-0347">Helicase</keyword>
<evidence type="ECO:0000259" key="15">
    <source>
        <dbReference type="Pfam" id="PF13086"/>
    </source>
</evidence>
<evidence type="ECO:0000256" key="1">
    <source>
        <dbReference type="ARBA" id="ARBA00007913"/>
    </source>
</evidence>
<keyword evidence="4" id="KW-0547">Nucleotide-binding</keyword>
<proteinExistence type="inferred from homology"/>
<dbReference type="GO" id="GO:0043139">
    <property type="term" value="F:5'-3' DNA helicase activity"/>
    <property type="evidence" value="ECO:0007669"/>
    <property type="project" value="TreeGrafter"/>
</dbReference>
<keyword evidence="10" id="KW-0411">Iron-sulfur</keyword>
<gene>
    <name evidence="17" type="ORF">KFE25_008421</name>
</gene>
<evidence type="ECO:0000256" key="4">
    <source>
        <dbReference type="ARBA" id="ARBA00022741"/>
    </source>
</evidence>
<dbReference type="GO" id="GO:0004518">
    <property type="term" value="F:nuclease activity"/>
    <property type="evidence" value="ECO:0007669"/>
    <property type="project" value="UniProtKB-KW"/>
</dbReference>
<feature type="domain" description="DNA replication factor Dna2 N-terminal" evidence="14">
    <location>
        <begin position="574"/>
        <end position="817"/>
    </location>
</feature>
<keyword evidence="9" id="KW-0408">Iron</keyword>
<dbReference type="OMA" id="CNASAHA"/>
<dbReference type="InterPro" id="IPR050534">
    <property type="entry name" value="Coronavir_polyprotein_1ab"/>
</dbReference>
<keyword evidence="11" id="KW-0238">DNA-binding</keyword>
<organism evidence="17 18">
    <name type="scientific">Diacronema lutheri</name>
    <name type="common">Unicellular marine alga</name>
    <name type="synonym">Monochrysis lutheri</name>
    <dbReference type="NCBI Taxonomy" id="2081491"/>
    <lineage>
        <taxon>Eukaryota</taxon>
        <taxon>Haptista</taxon>
        <taxon>Haptophyta</taxon>
        <taxon>Pavlovophyceae</taxon>
        <taxon>Pavlovales</taxon>
        <taxon>Pavlovaceae</taxon>
        <taxon>Diacronema</taxon>
    </lineage>
</organism>
<feature type="compositionally biased region" description="Basic and acidic residues" evidence="13">
    <location>
        <begin position="1069"/>
        <end position="1084"/>
    </location>
</feature>
<evidence type="ECO:0000313" key="17">
    <source>
        <dbReference type="EMBL" id="KAG8458624.1"/>
    </source>
</evidence>
<dbReference type="InterPro" id="IPR041679">
    <property type="entry name" value="DNA2/NAM7-like_C"/>
</dbReference>
<dbReference type="OrthoDB" id="6513042at2759"/>
<dbReference type="GO" id="GO:0016787">
    <property type="term" value="F:hydrolase activity"/>
    <property type="evidence" value="ECO:0007669"/>
    <property type="project" value="UniProtKB-KW"/>
</dbReference>
<dbReference type="GO" id="GO:0006281">
    <property type="term" value="P:DNA repair"/>
    <property type="evidence" value="ECO:0007669"/>
    <property type="project" value="UniProtKB-KW"/>
</dbReference>
<dbReference type="GO" id="GO:0005737">
    <property type="term" value="C:cytoplasm"/>
    <property type="evidence" value="ECO:0007669"/>
    <property type="project" value="TreeGrafter"/>
</dbReference>
<dbReference type="PANTHER" id="PTHR43788:SF8">
    <property type="entry name" value="DNA-BINDING PROTEIN SMUBP-2"/>
    <property type="match status" value="1"/>
</dbReference>
<evidence type="ECO:0000259" key="14">
    <source>
        <dbReference type="Pfam" id="PF08696"/>
    </source>
</evidence>
<dbReference type="InterPro" id="IPR041677">
    <property type="entry name" value="DNA2/NAM7_AAA_11"/>
</dbReference>
<comment type="similarity">
    <text evidence="1">Belongs to the DNA2/NAM7 helicase family.</text>
</comment>
<keyword evidence="6" id="KW-0378">Hydrolase</keyword>
<evidence type="ECO:0000256" key="13">
    <source>
        <dbReference type="SAM" id="MobiDB-lite"/>
    </source>
</evidence>
<keyword evidence="18" id="KW-1185">Reference proteome</keyword>
<dbReference type="Pfam" id="PF13087">
    <property type="entry name" value="AAA_12"/>
    <property type="match status" value="1"/>
</dbReference>
<evidence type="ECO:0000256" key="5">
    <source>
        <dbReference type="ARBA" id="ARBA00022763"/>
    </source>
</evidence>
<dbReference type="SUPFAM" id="SSF52540">
    <property type="entry name" value="P-loop containing nucleoside triphosphate hydrolases"/>
    <property type="match status" value="1"/>
</dbReference>
<evidence type="ECO:0000256" key="8">
    <source>
        <dbReference type="ARBA" id="ARBA00022840"/>
    </source>
</evidence>
<comment type="caution">
    <text evidence="17">The sequence shown here is derived from an EMBL/GenBank/DDBJ whole genome shotgun (WGS) entry which is preliminary data.</text>
</comment>
<dbReference type="Proteomes" id="UP000751190">
    <property type="component" value="Unassembled WGS sequence"/>
</dbReference>
<evidence type="ECO:0000313" key="18">
    <source>
        <dbReference type="Proteomes" id="UP000751190"/>
    </source>
</evidence>
<dbReference type="GO" id="GO:0003677">
    <property type="term" value="F:DNA binding"/>
    <property type="evidence" value="ECO:0007669"/>
    <property type="project" value="UniProtKB-KW"/>
</dbReference>
<feature type="compositionally biased region" description="Pro residues" evidence="13">
    <location>
        <begin position="401"/>
        <end position="422"/>
    </location>
</feature>
<name>A0A8J5X617_DIALT</name>
<keyword evidence="12" id="KW-0234">DNA repair</keyword>
<dbReference type="GO" id="GO:0051536">
    <property type="term" value="F:iron-sulfur cluster binding"/>
    <property type="evidence" value="ECO:0007669"/>
    <property type="project" value="UniProtKB-KW"/>
</dbReference>
<accession>A0A8J5X617</accession>
<feature type="region of interest" description="Disordered" evidence="13">
    <location>
        <begin position="226"/>
        <end position="257"/>
    </location>
</feature>
<feature type="region of interest" description="Disordered" evidence="13">
    <location>
        <begin position="31"/>
        <end position="103"/>
    </location>
</feature>
<keyword evidence="3" id="KW-0479">Metal-binding</keyword>
<feature type="domain" description="DNA2/NAM7 helicase helicase" evidence="15">
    <location>
        <begin position="1492"/>
        <end position="1556"/>
    </location>
</feature>
<dbReference type="InterPro" id="IPR014808">
    <property type="entry name" value="DNA_replication_fac_Dna2_N"/>
</dbReference>
<dbReference type="Pfam" id="PF13086">
    <property type="entry name" value="AAA_11"/>
    <property type="match status" value="2"/>
</dbReference>
<keyword evidence="8" id="KW-0067">ATP-binding</keyword>
<feature type="region of interest" description="Disordered" evidence="13">
    <location>
        <begin position="1060"/>
        <end position="1085"/>
    </location>
</feature>
<evidence type="ECO:0000256" key="6">
    <source>
        <dbReference type="ARBA" id="ARBA00022801"/>
    </source>
</evidence>
<dbReference type="GO" id="GO:0005524">
    <property type="term" value="F:ATP binding"/>
    <property type="evidence" value="ECO:0007669"/>
    <property type="project" value="UniProtKB-KW"/>
</dbReference>
<evidence type="ECO:0000256" key="10">
    <source>
        <dbReference type="ARBA" id="ARBA00023014"/>
    </source>
</evidence>
<dbReference type="InterPro" id="IPR047187">
    <property type="entry name" value="SF1_C_Upf1"/>
</dbReference>
<evidence type="ECO:0000256" key="3">
    <source>
        <dbReference type="ARBA" id="ARBA00022723"/>
    </source>
</evidence>
<feature type="compositionally biased region" description="Low complexity" evidence="13">
    <location>
        <begin position="364"/>
        <end position="373"/>
    </location>
</feature>
<evidence type="ECO:0000256" key="11">
    <source>
        <dbReference type="ARBA" id="ARBA00023125"/>
    </source>
</evidence>
<evidence type="ECO:0000259" key="16">
    <source>
        <dbReference type="Pfam" id="PF13087"/>
    </source>
</evidence>
<feature type="region of interest" description="Disordered" evidence="13">
    <location>
        <begin position="540"/>
        <end position="561"/>
    </location>
</feature>
<dbReference type="CDD" id="cd18808">
    <property type="entry name" value="SF1_C_Upf1"/>
    <property type="match status" value="1"/>
</dbReference>
<evidence type="ECO:0000256" key="2">
    <source>
        <dbReference type="ARBA" id="ARBA00022722"/>
    </source>
</evidence>
<evidence type="ECO:0008006" key="19">
    <source>
        <dbReference type="Google" id="ProtNLM"/>
    </source>
</evidence>
<feature type="region of interest" description="Disordered" evidence="13">
    <location>
        <begin position="1292"/>
        <end position="1317"/>
    </location>
</feature>
<reference evidence="17" key="1">
    <citation type="submission" date="2021-05" db="EMBL/GenBank/DDBJ databases">
        <title>The genome of the haptophyte Pavlova lutheri (Diacronema luteri, Pavlovales) - a model for lipid biosynthesis in eukaryotic algae.</title>
        <authorList>
            <person name="Hulatt C.J."/>
            <person name="Posewitz M.C."/>
        </authorList>
    </citation>
    <scope>NUCLEOTIDE SEQUENCE</scope>
    <source>
        <strain evidence="17">NIVA-4/92</strain>
    </source>
</reference>
<dbReference type="Pfam" id="PF08696">
    <property type="entry name" value="Dna2"/>
    <property type="match status" value="1"/>
</dbReference>
<keyword evidence="2" id="KW-0540">Nuclease</keyword>
<feature type="domain" description="DNA2/NAM7 helicase helicase" evidence="15">
    <location>
        <begin position="1377"/>
        <end position="1481"/>
    </location>
</feature>
<evidence type="ECO:0000256" key="7">
    <source>
        <dbReference type="ARBA" id="ARBA00022806"/>
    </source>
</evidence>
<dbReference type="EMBL" id="JAGTXO010000049">
    <property type="protein sequence ID" value="KAG8458624.1"/>
    <property type="molecule type" value="Genomic_DNA"/>
</dbReference>
<feature type="region of interest" description="Disordered" evidence="13">
    <location>
        <begin position="398"/>
        <end position="456"/>
    </location>
</feature>
<keyword evidence="5" id="KW-0227">DNA damage</keyword>
<dbReference type="GO" id="GO:0005634">
    <property type="term" value="C:nucleus"/>
    <property type="evidence" value="ECO:0007669"/>
    <property type="project" value="TreeGrafter"/>
</dbReference>
<protein>
    <recommendedName>
        <fullName evidence="19">DNA helicase</fullName>
    </recommendedName>
</protein>
<evidence type="ECO:0000256" key="12">
    <source>
        <dbReference type="ARBA" id="ARBA00023204"/>
    </source>
</evidence>
<dbReference type="GO" id="GO:0046872">
    <property type="term" value="F:metal ion binding"/>
    <property type="evidence" value="ECO:0007669"/>
    <property type="project" value="UniProtKB-KW"/>
</dbReference>
<dbReference type="InterPro" id="IPR027417">
    <property type="entry name" value="P-loop_NTPase"/>
</dbReference>
<feature type="region of interest" description="Disordered" evidence="13">
    <location>
        <begin position="341"/>
        <end position="383"/>
    </location>
</feature>
<feature type="domain" description="DNA2/NAM7 helicase-like C-terminal" evidence="16">
    <location>
        <begin position="1587"/>
        <end position="1821"/>
    </location>
</feature>